<protein>
    <recommendedName>
        <fullName evidence="1">CheB-type methylesterase domain-containing protein</fullName>
    </recommendedName>
</protein>
<dbReference type="SUPFAM" id="SSF52738">
    <property type="entry name" value="Methylesterase CheB, C-terminal domain"/>
    <property type="match status" value="1"/>
</dbReference>
<accession>A0A0H2XR61</accession>
<reference evidence="2" key="1">
    <citation type="submission" date="2006-05" db="EMBL/GenBank/DDBJ databases">
        <title>Complete sequence of chromosome 1 of Burkholderia cenocepacia AU 1054.</title>
        <authorList>
            <consortium name="US DOE Joint Genome Institute"/>
            <person name="Copeland A."/>
            <person name="Lucas S."/>
            <person name="Lapidus A."/>
            <person name="Barry K."/>
            <person name="Detter J.C."/>
            <person name="Glavina del Rio T."/>
            <person name="Hammon N."/>
            <person name="Israni S."/>
            <person name="Dalin E."/>
            <person name="Tice H."/>
            <person name="Pitluck S."/>
            <person name="Chain P."/>
            <person name="Malfatti S."/>
            <person name="Shin M."/>
            <person name="Vergez L."/>
            <person name="Schmutz J."/>
            <person name="Larimer F."/>
            <person name="Land M."/>
            <person name="Hauser L."/>
            <person name="Kyrpides N."/>
            <person name="Lykidis A."/>
            <person name="LiPuma J.J."/>
            <person name="Konstantinidis K."/>
            <person name="Tiedje J.M."/>
            <person name="Richardson P."/>
        </authorList>
    </citation>
    <scope>NUCLEOTIDE SEQUENCE [LARGE SCALE GENOMIC DNA]</scope>
    <source>
        <strain evidence="2">AU 1054</strain>
    </source>
</reference>
<evidence type="ECO:0000259" key="1">
    <source>
        <dbReference type="Pfam" id="PF01339"/>
    </source>
</evidence>
<dbReference type="GO" id="GO:0005737">
    <property type="term" value="C:cytoplasm"/>
    <property type="evidence" value="ECO:0007669"/>
    <property type="project" value="InterPro"/>
</dbReference>
<dbReference type="InterPro" id="IPR035909">
    <property type="entry name" value="CheB_C"/>
</dbReference>
<dbReference type="InterPro" id="IPR000673">
    <property type="entry name" value="Sig_transdc_resp-reg_Me-estase"/>
</dbReference>
<organism evidence="2">
    <name type="scientific">Burkholderia orbicola (strain AU 1054)</name>
    <dbReference type="NCBI Taxonomy" id="331271"/>
    <lineage>
        <taxon>Bacteria</taxon>
        <taxon>Pseudomonadati</taxon>
        <taxon>Pseudomonadota</taxon>
        <taxon>Betaproteobacteria</taxon>
        <taxon>Burkholderiales</taxon>
        <taxon>Burkholderiaceae</taxon>
        <taxon>Burkholderia</taxon>
        <taxon>Burkholderia cepacia complex</taxon>
        <taxon>Burkholderia orbicola</taxon>
    </lineage>
</organism>
<dbReference type="GO" id="GO:0000156">
    <property type="term" value="F:phosphorelay response regulator activity"/>
    <property type="evidence" value="ECO:0007669"/>
    <property type="project" value="InterPro"/>
</dbReference>
<proteinExistence type="predicted"/>
<dbReference type="HOGENOM" id="CLU_1640592_0_0_4"/>
<evidence type="ECO:0000313" key="2">
    <source>
        <dbReference type="EMBL" id="ABF76480.1"/>
    </source>
</evidence>
<dbReference type="Gene3D" id="3.40.50.180">
    <property type="entry name" value="Methylesterase CheB, C-terminal domain"/>
    <property type="match status" value="1"/>
</dbReference>
<dbReference type="Pfam" id="PF01339">
    <property type="entry name" value="CheB_methylest"/>
    <property type="match status" value="1"/>
</dbReference>
<dbReference type="EMBL" id="CP000378">
    <property type="protein sequence ID" value="ABF76480.1"/>
    <property type="molecule type" value="Genomic_DNA"/>
</dbReference>
<dbReference type="GO" id="GO:0008984">
    <property type="term" value="F:protein-glutamate methylesterase activity"/>
    <property type="evidence" value="ECO:0007669"/>
    <property type="project" value="InterPro"/>
</dbReference>
<gene>
    <name evidence="2" type="ordered locus">Bcen_1575</name>
</gene>
<dbReference type="AlphaFoldDB" id="A0A0H2XR61"/>
<sequence length="161" mass="17046">MSRALHRTRIASLQSGALARLPASYTVYGSTGGSIASGIVGRPDERDDPLSLGVRYTMSHNTLRREVNGTASAYAQGAASIARDVEEPSVVSGSGHWCVGGRYDGVADLFESAPTNMDMAFVVVHLAPKQVSHMDAVLQRTTGMPVHQVTSTVSIEKNTST</sequence>
<dbReference type="GO" id="GO:0006935">
    <property type="term" value="P:chemotaxis"/>
    <property type="evidence" value="ECO:0007669"/>
    <property type="project" value="InterPro"/>
</dbReference>
<feature type="domain" description="CheB-type methylesterase" evidence="1">
    <location>
        <begin position="106"/>
        <end position="159"/>
    </location>
</feature>
<name>A0A0H2XR61_BURO1</name>